<proteinExistence type="predicted"/>
<dbReference type="EMBL" id="GL768390">
    <property type="protein sequence ID" value="EFZ11426.1"/>
    <property type="molecule type" value="Genomic_DNA"/>
</dbReference>
<feature type="non-terminal residue" evidence="1">
    <location>
        <position position="1"/>
    </location>
</feature>
<sequence>DIDNINDEHRNVVEIASLPTDRCSTLCINDNENKDELFLSYIAQFYLKLESQYLIPASTIDHIAGDIENMYNYGWQNMLDNVRQCLKQEKISEHNIDKICKHLTLNDLFQKNNKLLNNKFKRTYYYTQNMKYVSSKKIKLGTDAKDKETFFYYIPILETIKAMYTDKSIEAYLDLP</sequence>
<accession>E9J6X7</accession>
<name>E9J6X7_SOLIN</name>
<evidence type="ECO:0000313" key="1">
    <source>
        <dbReference type="EMBL" id="EFZ11426.1"/>
    </source>
</evidence>
<gene>
    <name evidence="1" type="ORF">SINV_01307</name>
</gene>
<reference evidence="1" key="1">
    <citation type="journal article" date="2011" name="Proc. Natl. Acad. Sci. U.S.A.">
        <title>The genome of the fire ant Solenopsis invicta.</title>
        <authorList>
            <person name="Wurm Y."/>
            <person name="Wang J."/>
            <person name="Riba-Grognuz O."/>
            <person name="Corona M."/>
            <person name="Nygaard S."/>
            <person name="Hunt B.G."/>
            <person name="Ingram K.K."/>
            <person name="Falquet L."/>
            <person name="Nipitwattanaphon M."/>
            <person name="Gotzek D."/>
            <person name="Dijkstra M.B."/>
            <person name="Oettler J."/>
            <person name="Comtesse F."/>
            <person name="Shih C.J."/>
            <person name="Wu W.J."/>
            <person name="Yang C.C."/>
            <person name="Thomas J."/>
            <person name="Beaudoing E."/>
            <person name="Pradervand S."/>
            <person name="Flegel V."/>
            <person name="Cook E.D."/>
            <person name="Fabbretti R."/>
            <person name="Stockinger H."/>
            <person name="Long L."/>
            <person name="Farmerie W.G."/>
            <person name="Oakey J."/>
            <person name="Boomsma J.J."/>
            <person name="Pamilo P."/>
            <person name="Yi S.V."/>
            <person name="Heinze J."/>
            <person name="Goodisman M.A."/>
            <person name="Farinelli L."/>
            <person name="Harshman K."/>
            <person name="Hulo N."/>
            <person name="Cerutti L."/>
            <person name="Xenarios I."/>
            <person name="Shoemaker D."/>
            <person name="Keller L."/>
        </authorList>
    </citation>
    <scope>NUCLEOTIDE SEQUENCE [LARGE SCALE GENOMIC DNA]</scope>
</reference>
<dbReference type="AlphaFoldDB" id="E9J6X7"/>
<feature type="non-terminal residue" evidence="1">
    <location>
        <position position="176"/>
    </location>
</feature>
<dbReference type="HOGENOM" id="CLU_1528957_0_0_1"/>
<organism>
    <name type="scientific">Solenopsis invicta</name>
    <name type="common">Red imported fire ant</name>
    <name type="synonym">Solenopsis wagneri</name>
    <dbReference type="NCBI Taxonomy" id="13686"/>
    <lineage>
        <taxon>Eukaryota</taxon>
        <taxon>Metazoa</taxon>
        <taxon>Ecdysozoa</taxon>
        <taxon>Arthropoda</taxon>
        <taxon>Hexapoda</taxon>
        <taxon>Insecta</taxon>
        <taxon>Pterygota</taxon>
        <taxon>Neoptera</taxon>
        <taxon>Endopterygota</taxon>
        <taxon>Hymenoptera</taxon>
        <taxon>Apocrita</taxon>
        <taxon>Aculeata</taxon>
        <taxon>Formicoidea</taxon>
        <taxon>Formicidae</taxon>
        <taxon>Myrmicinae</taxon>
        <taxon>Solenopsis</taxon>
    </lineage>
</organism>
<protein>
    <submittedName>
        <fullName evidence="1">Uncharacterized protein</fullName>
    </submittedName>
</protein>